<proteinExistence type="inferred from homology"/>
<feature type="transmembrane region" description="Helical" evidence="7">
    <location>
        <begin position="55"/>
        <end position="73"/>
    </location>
</feature>
<evidence type="ECO:0000256" key="2">
    <source>
        <dbReference type="ARBA" id="ARBA00008789"/>
    </source>
</evidence>
<protein>
    <recommendedName>
        <fullName evidence="7">XK-related protein</fullName>
    </recommendedName>
</protein>
<comment type="caution">
    <text evidence="7">Lacks conserved residue(s) required for the propagation of feature annotation.</text>
</comment>
<keyword evidence="6 7" id="KW-0472">Membrane</keyword>
<name>A0AAW0XVK2_CHEQU</name>
<accession>A0AAW0XVK2</accession>
<keyword evidence="4 7" id="KW-0812">Transmembrane</keyword>
<dbReference type="InterPro" id="IPR050895">
    <property type="entry name" value="XK-related_scramblase"/>
</dbReference>
<organism evidence="8 9">
    <name type="scientific">Cherax quadricarinatus</name>
    <name type="common">Australian red claw crayfish</name>
    <dbReference type="NCBI Taxonomy" id="27406"/>
    <lineage>
        <taxon>Eukaryota</taxon>
        <taxon>Metazoa</taxon>
        <taxon>Ecdysozoa</taxon>
        <taxon>Arthropoda</taxon>
        <taxon>Crustacea</taxon>
        <taxon>Multicrustacea</taxon>
        <taxon>Malacostraca</taxon>
        <taxon>Eumalacostraca</taxon>
        <taxon>Eucarida</taxon>
        <taxon>Decapoda</taxon>
        <taxon>Pleocyemata</taxon>
        <taxon>Astacidea</taxon>
        <taxon>Parastacoidea</taxon>
        <taxon>Parastacidae</taxon>
        <taxon>Cherax</taxon>
    </lineage>
</organism>
<keyword evidence="3" id="KW-1003">Cell membrane</keyword>
<feature type="non-terminal residue" evidence="8">
    <location>
        <position position="104"/>
    </location>
</feature>
<feature type="transmembrane region" description="Helical" evidence="7">
    <location>
        <begin position="85"/>
        <end position="103"/>
    </location>
</feature>
<evidence type="ECO:0000256" key="4">
    <source>
        <dbReference type="ARBA" id="ARBA00022692"/>
    </source>
</evidence>
<dbReference type="InterPro" id="IPR018629">
    <property type="entry name" value="XK-rel"/>
</dbReference>
<comment type="subcellular location">
    <subcellularLocation>
        <location evidence="1">Cell membrane</location>
        <topology evidence="1">Multi-pass membrane protein</topology>
    </subcellularLocation>
    <subcellularLocation>
        <location evidence="7">Membrane</location>
        <topology evidence="7">Multi-pass membrane protein</topology>
    </subcellularLocation>
</comment>
<evidence type="ECO:0000256" key="3">
    <source>
        <dbReference type="ARBA" id="ARBA00022475"/>
    </source>
</evidence>
<sequence>MGWSIAAYTKAMRNTRLDKHKMSISGLVLQTVWRVGMIAARVGALALLATVLDGWFLLIMGFHVAAMFVWVVSQKTGFSLTKWEECVFNFIMAVTYCFCFFNLR</sequence>
<evidence type="ECO:0000256" key="5">
    <source>
        <dbReference type="ARBA" id="ARBA00022989"/>
    </source>
</evidence>
<keyword evidence="9" id="KW-1185">Reference proteome</keyword>
<comment type="similarity">
    <text evidence="2 7">Belongs to the XK family.</text>
</comment>
<reference evidence="8 9" key="1">
    <citation type="journal article" date="2024" name="BMC Genomics">
        <title>Genome assembly of redclaw crayfish (Cherax quadricarinatus) provides insights into its immune adaptation and hypoxia tolerance.</title>
        <authorList>
            <person name="Liu Z."/>
            <person name="Zheng J."/>
            <person name="Li H."/>
            <person name="Fang K."/>
            <person name="Wang S."/>
            <person name="He J."/>
            <person name="Zhou D."/>
            <person name="Weng S."/>
            <person name="Chi M."/>
            <person name="Gu Z."/>
            <person name="He J."/>
            <person name="Li F."/>
            <person name="Wang M."/>
        </authorList>
    </citation>
    <scope>NUCLEOTIDE SEQUENCE [LARGE SCALE GENOMIC DNA]</scope>
    <source>
        <strain evidence="8">ZL_2023a</strain>
    </source>
</reference>
<dbReference type="PANTHER" id="PTHR16024">
    <property type="entry name" value="XK-RELATED PROTEIN"/>
    <property type="match status" value="1"/>
</dbReference>
<comment type="caution">
    <text evidence="8">The sequence shown here is derived from an EMBL/GenBank/DDBJ whole genome shotgun (WGS) entry which is preliminary data.</text>
</comment>
<evidence type="ECO:0000313" key="8">
    <source>
        <dbReference type="EMBL" id="KAK8748575.1"/>
    </source>
</evidence>
<dbReference type="GO" id="GO:0005886">
    <property type="term" value="C:plasma membrane"/>
    <property type="evidence" value="ECO:0007669"/>
    <property type="project" value="UniProtKB-SubCell"/>
</dbReference>
<dbReference type="EMBL" id="JARKIK010000011">
    <property type="protein sequence ID" value="KAK8748575.1"/>
    <property type="molecule type" value="Genomic_DNA"/>
</dbReference>
<gene>
    <name evidence="8" type="ORF">OTU49_015866</name>
</gene>
<evidence type="ECO:0000256" key="7">
    <source>
        <dbReference type="RuleBase" id="RU910716"/>
    </source>
</evidence>
<evidence type="ECO:0000256" key="1">
    <source>
        <dbReference type="ARBA" id="ARBA00004651"/>
    </source>
</evidence>
<evidence type="ECO:0000256" key="6">
    <source>
        <dbReference type="ARBA" id="ARBA00023136"/>
    </source>
</evidence>
<dbReference type="PANTHER" id="PTHR16024:SF28">
    <property type="entry name" value="XK-RELATED PROTEIN"/>
    <property type="match status" value="1"/>
</dbReference>
<keyword evidence="5 7" id="KW-1133">Transmembrane helix</keyword>
<dbReference type="Pfam" id="PF09815">
    <property type="entry name" value="XK-related"/>
    <property type="match status" value="1"/>
</dbReference>
<dbReference type="AlphaFoldDB" id="A0AAW0XVK2"/>
<dbReference type="Proteomes" id="UP001445076">
    <property type="component" value="Unassembled WGS sequence"/>
</dbReference>
<evidence type="ECO:0000313" key="9">
    <source>
        <dbReference type="Proteomes" id="UP001445076"/>
    </source>
</evidence>